<accession>A0A1G1W175</accession>
<dbReference type="Proteomes" id="UP000176723">
    <property type="component" value="Unassembled WGS sequence"/>
</dbReference>
<dbReference type="InterPro" id="IPR052538">
    <property type="entry name" value="Flavonoid_dioxygenase-like"/>
</dbReference>
<reference evidence="2 3" key="1">
    <citation type="journal article" date="2016" name="Nat. Commun.">
        <title>Thousands of microbial genomes shed light on interconnected biogeochemical processes in an aquifer system.</title>
        <authorList>
            <person name="Anantharaman K."/>
            <person name="Brown C.T."/>
            <person name="Hug L.A."/>
            <person name="Sharon I."/>
            <person name="Castelle C.J."/>
            <person name="Probst A.J."/>
            <person name="Thomas B.C."/>
            <person name="Singh A."/>
            <person name="Wilkins M.J."/>
            <person name="Karaoz U."/>
            <person name="Brodie E.L."/>
            <person name="Williams K.H."/>
            <person name="Hubbard S.S."/>
            <person name="Banfield J.F."/>
        </authorList>
    </citation>
    <scope>NUCLEOTIDE SEQUENCE [LARGE SCALE GENOMIC DNA]</scope>
</reference>
<proteinExistence type="predicted"/>
<comment type="caution">
    <text evidence="2">The sequence shown here is derived from an EMBL/GenBank/DDBJ whole genome shotgun (WGS) entry which is preliminary data.</text>
</comment>
<name>A0A1G1W175_9BACT</name>
<dbReference type="InterPro" id="IPR014710">
    <property type="entry name" value="RmlC-like_jellyroll"/>
</dbReference>
<sequence>MKGYFGHIEEDTLANDFFRKVLFTGPNCQLVLMTLQPGEEIGAEVHENHDQFFRFESGEGKAIIGQDEYVVKDGDSVIIPAGENHNIINTSSDMPLRLYTIYSPPEHPEGTVHKTAAEAKWAYEHEQ</sequence>
<dbReference type="PANTHER" id="PTHR43346:SF1">
    <property type="entry name" value="QUERCETIN 2,3-DIOXYGENASE-RELATED"/>
    <property type="match status" value="1"/>
</dbReference>
<dbReference type="STRING" id="1797593.A3A65_00175"/>
<dbReference type="CDD" id="cd02223">
    <property type="entry name" value="cupin_Bh2720-like"/>
    <property type="match status" value="1"/>
</dbReference>
<dbReference type="EMBL" id="MHCL01000011">
    <property type="protein sequence ID" value="OGY21426.1"/>
    <property type="molecule type" value="Genomic_DNA"/>
</dbReference>
<dbReference type="SUPFAM" id="SSF51182">
    <property type="entry name" value="RmlC-like cupins"/>
    <property type="match status" value="1"/>
</dbReference>
<dbReference type="PANTHER" id="PTHR43346">
    <property type="entry name" value="LIGAND BINDING DOMAIN PROTEIN, PUTATIVE (AFU_ORTHOLOGUE AFUA_6G14370)-RELATED"/>
    <property type="match status" value="1"/>
</dbReference>
<gene>
    <name evidence="2" type="ORF">A3A65_00175</name>
</gene>
<dbReference type="InterPro" id="IPR013096">
    <property type="entry name" value="Cupin_2"/>
</dbReference>
<evidence type="ECO:0000313" key="3">
    <source>
        <dbReference type="Proteomes" id="UP000176723"/>
    </source>
</evidence>
<feature type="domain" description="Cupin type-2" evidence="1">
    <location>
        <begin position="32"/>
        <end position="102"/>
    </location>
</feature>
<evidence type="ECO:0000259" key="1">
    <source>
        <dbReference type="Pfam" id="PF07883"/>
    </source>
</evidence>
<dbReference type="Gene3D" id="2.60.120.10">
    <property type="entry name" value="Jelly Rolls"/>
    <property type="match status" value="1"/>
</dbReference>
<evidence type="ECO:0000313" key="2">
    <source>
        <dbReference type="EMBL" id="OGY21426.1"/>
    </source>
</evidence>
<dbReference type="InterPro" id="IPR011051">
    <property type="entry name" value="RmlC_Cupin_sf"/>
</dbReference>
<dbReference type="Pfam" id="PF07883">
    <property type="entry name" value="Cupin_2"/>
    <property type="match status" value="1"/>
</dbReference>
<organism evidence="2 3">
    <name type="scientific">Candidatus Chisholmbacteria bacterium RIFCSPLOWO2_01_FULL_49_14</name>
    <dbReference type="NCBI Taxonomy" id="1797593"/>
    <lineage>
        <taxon>Bacteria</taxon>
        <taxon>Candidatus Chisholmiibacteriota</taxon>
    </lineage>
</organism>
<protein>
    <submittedName>
        <fullName evidence="2">Cupin</fullName>
    </submittedName>
</protein>
<dbReference type="AlphaFoldDB" id="A0A1G1W175"/>